<name>G0PHZ1_CAEBE</name>
<evidence type="ECO:0000313" key="4">
    <source>
        <dbReference type="EMBL" id="EGT57190.1"/>
    </source>
</evidence>
<accession>G0PHZ1</accession>
<dbReference type="EMBL" id="GL380521">
    <property type="protein sequence ID" value="EGT57190.1"/>
    <property type="molecule type" value="Genomic_DNA"/>
</dbReference>
<feature type="transmembrane region" description="Helical" evidence="2">
    <location>
        <begin position="144"/>
        <end position="162"/>
    </location>
</feature>
<dbReference type="eggNOG" id="KOG2532">
    <property type="taxonomic scope" value="Eukaryota"/>
</dbReference>
<feature type="transmembrane region" description="Helical" evidence="2">
    <location>
        <begin position="111"/>
        <end position="132"/>
    </location>
</feature>
<feature type="transmembrane region" description="Helical" evidence="2">
    <location>
        <begin position="299"/>
        <end position="320"/>
    </location>
</feature>
<evidence type="ECO:0000256" key="1">
    <source>
        <dbReference type="ARBA" id="ARBA00004141"/>
    </source>
</evidence>
<feature type="transmembrane region" description="Helical" evidence="2">
    <location>
        <begin position="332"/>
        <end position="350"/>
    </location>
</feature>
<feature type="transmembrane region" description="Helical" evidence="2">
    <location>
        <begin position="710"/>
        <end position="730"/>
    </location>
</feature>
<feature type="transmembrane region" description="Helical" evidence="2">
    <location>
        <begin position="200"/>
        <end position="219"/>
    </location>
</feature>
<dbReference type="Gene3D" id="1.20.1250.20">
    <property type="entry name" value="MFS general substrate transporter like domains"/>
    <property type="match status" value="4"/>
</dbReference>
<dbReference type="OrthoDB" id="2985014at2759"/>
<sequence length="911" mass="101156">MTAVLPTKAIENRKTSNFVFWNRTRIYVLVLSLTCITFMQMNTMTFTFTIICMDDIVEDHHRIWNHTDTHWFERPTDKSMLFSGAAIGGLISLIPAVPLISNIGLRNVQTISGLISACGALLFPFAVSMGFYTSFLCRVLQGMGSAILFTTVGVVPGVWAPAGEVNTFMAILSCAFQLSNIICMPVSGLLCESSFGWRSIYYLFGSITLVIFILFWFTYSDDPEIHRNVSQKELSKISSGKPTTLKKREQVPYLKVSTDPTVYISWISCFGGNVGFFVLSLYGPTYLREVLKFDVKETGFLTALPFILAAVCKFSVGQISDKLTFLSEKARFVFFASMSQFGLAAGLAVMALTSSRLIAQIAFNFCIVCSGLNIMGVIKCVQLRCLQHVHFVLAVISFGAYSVQFIAPIIVSFICPDNTPEQWTILFLLVSGVIIACNVAFPFCTKSEMTAALPTKSIEERKTSKFVFWGRTRIYVLFLTLTCITFMLMNTMTFTFTIICMDDIVEDYHRIWNHTDTHWFERPREKSMLISGAAIGGLISLFPAVPLISSIGLRKVQTISGFISACGALFFPFAVSMGFYTSFLCRVIQGMGSSVMFTTVGVMPGVWAPSSEVNTFMAILSCSFQLSSIICMPVSGLLCESSLGWRSIYYLFGSITLVMFILFWFTYTDDPGTHRNVSQKELSKIKDGKPQTITKREPVPYRKMIADPTVLISCISYFGGNMGFFVLCLYGPTYLREVLKFDVKETGFLTALPFILAAGTKFSAGQVSDRLTFLSEKARFVFFAAVSQVGLAAGLAVMALTSSRFIAQIAFNFSIICSSLNIMGVIKCVQLRCLQHVHFPLAAIAVGAYFIQFLAPIIVSFICPDNNAEQWTVFFLFISVVCVACNLGFPIFTRSEAADYTKKSEVTEEKC</sequence>
<feature type="transmembrane region" description="Helical" evidence="2">
    <location>
        <begin position="559"/>
        <end position="580"/>
    </location>
</feature>
<keyword evidence="2" id="KW-0812">Transmembrane</keyword>
<feature type="transmembrane region" description="Helical" evidence="2">
    <location>
        <begin position="26"/>
        <end position="52"/>
    </location>
</feature>
<keyword evidence="2" id="KW-0472">Membrane</keyword>
<dbReference type="GO" id="GO:0016020">
    <property type="term" value="C:membrane"/>
    <property type="evidence" value="ECO:0007669"/>
    <property type="project" value="UniProtKB-SubCell"/>
</dbReference>
<feature type="transmembrane region" description="Helical" evidence="2">
    <location>
        <begin position="529"/>
        <end position="553"/>
    </location>
</feature>
<dbReference type="InParanoid" id="G0PHZ1"/>
<comment type="subcellular location">
    <subcellularLocation>
        <location evidence="1">Membrane</location>
        <topology evidence="1">Multi-pass membrane protein</topology>
    </subcellularLocation>
</comment>
<organism evidence="5">
    <name type="scientific">Caenorhabditis brenneri</name>
    <name type="common">Nematode worm</name>
    <dbReference type="NCBI Taxonomy" id="135651"/>
    <lineage>
        <taxon>Eukaryota</taxon>
        <taxon>Metazoa</taxon>
        <taxon>Ecdysozoa</taxon>
        <taxon>Nematoda</taxon>
        <taxon>Chromadorea</taxon>
        <taxon>Rhabditida</taxon>
        <taxon>Rhabditina</taxon>
        <taxon>Rhabditomorpha</taxon>
        <taxon>Rhabditoidea</taxon>
        <taxon>Rhabditidae</taxon>
        <taxon>Peloderinae</taxon>
        <taxon>Caenorhabditis</taxon>
    </lineage>
</organism>
<dbReference type="InterPro" id="IPR036259">
    <property type="entry name" value="MFS_trans_sf"/>
</dbReference>
<protein>
    <recommendedName>
        <fullName evidence="3">Major facilitator superfamily (MFS) profile domain-containing protein</fullName>
    </recommendedName>
</protein>
<feature type="transmembrane region" description="Helical" evidence="2">
    <location>
        <begin position="390"/>
        <end position="411"/>
    </location>
</feature>
<keyword evidence="2" id="KW-1133">Transmembrane helix</keyword>
<dbReference type="Pfam" id="PF07690">
    <property type="entry name" value="MFS_1"/>
    <property type="match status" value="2"/>
</dbReference>
<feature type="transmembrane region" description="Helical" evidence="2">
    <location>
        <begin position="648"/>
        <end position="667"/>
    </location>
</feature>
<reference evidence="5" key="1">
    <citation type="submission" date="2011-07" db="EMBL/GenBank/DDBJ databases">
        <authorList>
            <consortium name="Caenorhabditis brenneri Sequencing and Analysis Consortium"/>
            <person name="Wilson R.K."/>
        </authorList>
    </citation>
    <scope>NUCLEOTIDE SEQUENCE [LARGE SCALE GENOMIC DNA]</scope>
    <source>
        <strain evidence="5">PB2801</strain>
    </source>
</reference>
<gene>
    <name evidence="4" type="ORF">CAEBREN_30766</name>
</gene>
<dbReference type="PROSITE" id="PS50850">
    <property type="entry name" value="MFS"/>
    <property type="match status" value="1"/>
</dbReference>
<keyword evidence="5" id="KW-1185">Reference proteome</keyword>
<dbReference type="STRING" id="135651.G0PHZ1"/>
<dbReference type="AlphaFoldDB" id="G0PHZ1"/>
<evidence type="ECO:0000259" key="3">
    <source>
        <dbReference type="PROSITE" id="PS50850"/>
    </source>
</evidence>
<feature type="transmembrane region" description="Helical" evidence="2">
    <location>
        <begin position="805"/>
        <end position="826"/>
    </location>
</feature>
<feature type="transmembrane region" description="Helical" evidence="2">
    <location>
        <begin position="613"/>
        <end position="636"/>
    </location>
</feature>
<feature type="transmembrane region" description="Helical" evidence="2">
    <location>
        <begin position="871"/>
        <end position="893"/>
    </location>
</feature>
<feature type="transmembrane region" description="Helical" evidence="2">
    <location>
        <begin position="357"/>
        <end position="378"/>
    </location>
</feature>
<dbReference type="Proteomes" id="UP000008068">
    <property type="component" value="Unassembled WGS sequence"/>
</dbReference>
<feature type="transmembrane region" description="Helical" evidence="2">
    <location>
        <begin position="780"/>
        <end position="799"/>
    </location>
</feature>
<evidence type="ECO:0000313" key="5">
    <source>
        <dbReference type="Proteomes" id="UP000008068"/>
    </source>
</evidence>
<feature type="domain" description="Major facilitator superfamily (MFS) profile" evidence="3">
    <location>
        <begin position="29"/>
        <end position="671"/>
    </location>
</feature>
<dbReference type="SUPFAM" id="SSF103473">
    <property type="entry name" value="MFS general substrate transporter"/>
    <property type="match status" value="2"/>
</dbReference>
<dbReference type="PANTHER" id="PTHR45757:SF21">
    <property type="entry name" value="MAJOR FACILITATOR SUPERFAMILY (MFS) PROFILE DOMAIN-CONTAINING PROTEIN"/>
    <property type="match status" value="1"/>
</dbReference>
<feature type="transmembrane region" description="Helical" evidence="2">
    <location>
        <begin position="263"/>
        <end position="287"/>
    </location>
</feature>
<feature type="transmembrane region" description="Helical" evidence="2">
    <location>
        <begin position="474"/>
        <end position="500"/>
    </location>
</feature>
<feature type="transmembrane region" description="Helical" evidence="2">
    <location>
        <begin position="587"/>
        <end position="607"/>
    </location>
</feature>
<feature type="transmembrane region" description="Helical" evidence="2">
    <location>
        <begin position="168"/>
        <end position="191"/>
    </location>
</feature>
<evidence type="ECO:0000256" key="2">
    <source>
        <dbReference type="SAM" id="Phobius"/>
    </source>
</evidence>
<dbReference type="InterPro" id="IPR011701">
    <property type="entry name" value="MFS"/>
</dbReference>
<dbReference type="InterPro" id="IPR020846">
    <property type="entry name" value="MFS_dom"/>
</dbReference>
<dbReference type="GO" id="GO:0022857">
    <property type="term" value="F:transmembrane transporter activity"/>
    <property type="evidence" value="ECO:0007669"/>
    <property type="project" value="InterPro"/>
</dbReference>
<feature type="transmembrane region" description="Helical" evidence="2">
    <location>
        <begin position="838"/>
        <end position="859"/>
    </location>
</feature>
<feature type="transmembrane region" description="Helical" evidence="2">
    <location>
        <begin position="81"/>
        <end position="105"/>
    </location>
</feature>
<proteinExistence type="predicted"/>
<feature type="transmembrane region" description="Helical" evidence="2">
    <location>
        <begin position="423"/>
        <end position="443"/>
    </location>
</feature>
<dbReference type="HOGENOM" id="CLU_331285_0_0_1"/>
<dbReference type="PANTHER" id="PTHR45757">
    <property type="entry name" value="PROTEIN CBG23364-RELATED"/>
    <property type="match status" value="1"/>
</dbReference>